<evidence type="ECO:0000313" key="3">
    <source>
        <dbReference type="Proteomes" id="UP001529275"/>
    </source>
</evidence>
<name>A0ABT7UKC7_9FIRM</name>
<dbReference type="InterPro" id="IPR046947">
    <property type="entry name" value="LytR-like"/>
</dbReference>
<protein>
    <submittedName>
        <fullName evidence="2">LytTR family DNA-binding domain-containing protein</fullName>
    </submittedName>
</protein>
<dbReference type="PANTHER" id="PTHR37299:SF4">
    <property type="entry name" value="TRANSCRIPTIONAL REGULATOR"/>
    <property type="match status" value="1"/>
</dbReference>
<dbReference type="SMART" id="SM00850">
    <property type="entry name" value="LytTR"/>
    <property type="match status" value="1"/>
</dbReference>
<evidence type="ECO:0000313" key="2">
    <source>
        <dbReference type="EMBL" id="MDM8195975.1"/>
    </source>
</evidence>
<feature type="domain" description="HTH LytTR-type" evidence="1">
    <location>
        <begin position="53"/>
        <end position="148"/>
    </location>
</feature>
<comment type="caution">
    <text evidence="2">The sequence shown here is derived from an EMBL/GenBank/DDBJ whole genome shotgun (WGS) entry which is preliminary data.</text>
</comment>
<keyword evidence="2" id="KW-0238">DNA-binding</keyword>
<dbReference type="Proteomes" id="UP001529275">
    <property type="component" value="Unassembled WGS sequence"/>
</dbReference>
<dbReference type="PANTHER" id="PTHR37299">
    <property type="entry name" value="TRANSCRIPTIONAL REGULATOR-RELATED"/>
    <property type="match status" value="1"/>
</dbReference>
<organism evidence="2 3">
    <name type="scientific">Massilimicrobiota timonensis</name>
    <dbReference type="NCBI Taxonomy" id="1776392"/>
    <lineage>
        <taxon>Bacteria</taxon>
        <taxon>Bacillati</taxon>
        <taxon>Bacillota</taxon>
        <taxon>Erysipelotrichia</taxon>
        <taxon>Erysipelotrichales</taxon>
        <taxon>Erysipelotrichaceae</taxon>
        <taxon>Massilimicrobiota</taxon>
    </lineage>
</organism>
<dbReference type="Gene3D" id="2.40.50.1020">
    <property type="entry name" value="LytTr DNA-binding domain"/>
    <property type="match status" value="1"/>
</dbReference>
<dbReference type="Pfam" id="PF04397">
    <property type="entry name" value="LytTR"/>
    <property type="match status" value="1"/>
</dbReference>
<dbReference type="RefSeq" id="WP_087244463.1">
    <property type="nucleotide sequence ID" value="NZ_JAUDCK010000019.1"/>
</dbReference>
<accession>A0ABT7UKC7</accession>
<dbReference type="PROSITE" id="PS50930">
    <property type="entry name" value="HTH_LYTTR"/>
    <property type="match status" value="1"/>
</dbReference>
<reference evidence="3" key="1">
    <citation type="submission" date="2023-06" db="EMBL/GenBank/DDBJ databases">
        <title>Identification and characterization of horizontal gene transfer across gut microbiota members of farm animals based on homology search.</title>
        <authorList>
            <person name="Zeman M."/>
            <person name="Kubasova T."/>
            <person name="Jahodarova E."/>
            <person name="Nykrynova M."/>
            <person name="Rychlik I."/>
        </authorList>
    </citation>
    <scope>NUCLEOTIDE SEQUENCE [LARGE SCALE GENOMIC DNA]</scope>
    <source>
        <strain evidence="3">ET341</strain>
    </source>
</reference>
<dbReference type="InterPro" id="IPR007492">
    <property type="entry name" value="LytTR_DNA-bd_dom"/>
</dbReference>
<dbReference type="EMBL" id="JAUDCK010000019">
    <property type="protein sequence ID" value="MDM8195975.1"/>
    <property type="molecule type" value="Genomic_DNA"/>
</dbReference>
<proteinExistence type="predicted"/>
<dbReference type="GO" id="GO:0003677">
    <property type="term" value="F:DNA binding"/>
    <property type="evidence" value="ECO:0007669"/>
    <property type="project" value="UniProtKB-KW"/>
</dbReference>
<gene>
    <name evidence="2" type="ORF">QUV98_06575</name>
</gene>
<evidence type="ECO:0000259" key="1">
    <source>
        <dbReference type="PROSITE" id="PS50930"/>
    </source>
</evidence>
<keyword evidence="3" id="KW-1185">Reference proteome</keyword>
<reference evidence="2 3" key="2">
    <citation type="submission" date="2023-06" db="EMBL/GenBank/DDBJ databases">
        <authorList>
            <person name="Zeman M."/>
            <person name="Kubasova T."/>
            <person name="Jahodarova E."/>
            <person name="Nykrynova M."/>
            <person name="Rychlik I."/>
        </authorList>
    </citation>
    <scope>NUCLEOTIDE SEQUENCE [LARGE SCALE GENOMIC DNA]</scope>
    <source>
        <strain evidence="2 3">ET341</strain>
    </source>
</reference>
<sequence>MKVKIEIDESLQEEEVVIKAPSLNEKVQRIQEVIHDMSKSSKTMIFYKGQVEYYLSLDDILFFETSDHHIHAHTKNDMYQIKYKLYELEEMLPGNFMRISKSTILNVKKIYAIHKTISSPCLIEFEDTHKQVYVSRHYYKPLKIRLEEKRL</sequence>